<dbReference type="RefSeq" id="WP_008246022.1">
    <property type="nucleotide sequence ID" value="NZ_CP014544.1"/>
</dbReference>
<dbReference type="AlphaFoldDB" id="A0A127M2K9"/>
<proteinExistence type="predicted"/>
<dbReference type="InterPro" id="IPR016516">
    <property type="entry name" value="UCP07580"/>
</dbReference>
<dbReference type="KEGG" id="zal:AZF00_03790"/>
<dbReference type="Pfam" id="PF10118">
    <property type="entry name" value="Metal_hydrol"/>
    <property type="match status" value="1"/>
</dbReference>
<dbReference type="STRING" id="1470434.AZF00_03790"/>
<dbReference type="Proteomes" id="UP000074119">
    <property type="component" value="Chromosome"/>
</dbReference>
<name>A0A127M2K9_9GAMM</name>
<accession>A0A127M2K9</accession>
<reference evidence="1 2" key="1">
    <citation type="submission" date="2015-12" db="EMBL/GenBank/DDBJ databases">
        <authorList>
            <person name="Shamseldin A."/>
            <person name="Moawad H."/>
            <person name="Abd El-Rahim W.M."/>
            <person name="Sadowsky M.J."/>
        </authorList>
    </citation>
    <scope>NUCLEOTIDE SEQUENCE [LARGE SCALE GENOMIC DNA]</scope>
    <source>
        <strain evidence="1 2">SM2</strain>
    </source>
</reference>
<dbReference type="PANTHER" id="PTHR39456">
    <property type="entry name" value="METAL-DEPENDENT HYDROLASE"/>
    <property type="match status" value="1"/>
</dbReference>
<organism evidence="1 2">
    <name type="scientific">Zhongshania aliphaticivorans</name>
    <dbReference type="NCBI Taxonomy" id="1470434"/>
    <lineage>
        <taxon>Bacteria</taxon>
        <taxon>Pseudomonadati</taxon>
        <taxon>Pseudomonadota</taxon>
        <taxon>Gammaproteobacteria</taxon>
        <taxon>Cellvibrionales</taxon>
        <taxon>Spongiibacteraceae</taxon>
        <taxon>Zhongshania</taxon>
    </lineage>
</organism>
<gene>
    <name evidence="1" type="ORF">AZF00_03790</name>
</gene>
<evidence type="ECO:0008006" key="3">
    <source>
        <dbReference type="Google" id="ProtNLM"/>
    </source>
</evidence>
<dbReference type="EMBL" id="CP014544">
    <property type="protein sequence ID" value="AMO67472.1"/>
    <property type="molecule type" value="Genomic_DNA"/>
</dbReference>
<dbReference type="PANTHER" id="PTHR39456:SF1">
    <property type="entry name" value="METAL-DEPENDENT HYDROLASE"/>
    <property type="match status" value="1"/>
</dbReference>
<sequence>MKVRHIQIDYTDSELHWTPDTPEFAQFWNASSTYLPYLEPFLNRTVRAGIEMLEDNEENAELINDCKIFIQQETRHFKNHARYNAKLRASGYPELAQREKKMQADYKGFAETRSHKFCLAYTEGFETLGLIVACYFLEGAKELESPSVCDPTLDLWRWHLAEEYEHRHVAFKLFHKLYGSYWYRLFGIVYAGPHMLNYMFKTAFYIISEDRKSGKIADPWKSRLRMLGVSFRMAKYIVPRLLKTFHPSYDPLNAAEPRESMKVLAQAEEKWGPASA</sequence>
<evidence type="ECO:0000313" key="2">
    <source>
        <dbReference type="Proteomes" id="UP000074119"/>
    </source>
</evidence>
<evidence type="ECO:0000313" key="1">
    <source>
        <dbReference type="EMBL" id="AMO67472.1"/>
    </source>
</evidence>
<protein>
    <recommendedName>
        <fullName evidence="3">Metal-dependent hydrolase</fullName>
    </recommendedName>
</protein>